<dbReference type="OrthoDB" id="9788881at2"/>
<dbReference type="SMART" id="SM01321">
    <property type="entry name" value="Y1_Tnp"/>
    <property type="match status" value="1"/>
</dbReference>
<sequence length="182" mass="21922">MDRPFKVSDQNAVYFVTITTIDWLDIFTRKEYKLDIVDSLNYCVDNKGLEIFAWVLMTNHLHLLCRAKEPYKLSDIMRDFKKFVAKKVIWSLETESIESRQEFIVKHMKFRGNITDRVEKYRFWKDGFHPIEIFSDKFFEQKLHYIHQNPVEAMIVEEEEHYLFSSARDYAGMKGLVRVSLY</sequence>
<dbReference type="EMBL" id="JMIH01000023">
    <property type="protein sequence ID" value="KEO73123.1"/>
    <property type="molecule type" value="Genomic_DNA"/>
</dbReference>
<feature type="domain" description="Transposase IS200-like" evidence="1">
    <location>
        <begin position="9"/>
        <end position="149"/>
    </location>
</feature>
<dbReference type="GO" id="GO:0004803">
    <property type="term" value="F:transposase activity"/>
    <property type="evidence" value="ECO:0007669"/>
    <property type="project" value="InterPro"/>
</dbReference>
<dbReference type="SUPFAM" id="SSF143422">
    <property type="entry name" value="Transposase IS200-like"/>
    <property type="match status" value="1"/>
</dbReference>
<dbReference type="PANTHER" id="PTHR36966">
    <property type="entry name" value="REP-ASSOCIATED TYROSINE TRANSPOSASE"/>
    <property type="match status" value="1"/>
</dbReference>
<keyword evidence="3" id="KW-1185">Reference proteome</keyword>
<dbReference type="PANTHER" id="PTHR36966:SF1">
    <property type="entry name" value="REP-ASSOCIATED TYROSINE TRANSPOSASE"/>
    <property type="match status" value="1"/>
</dbReference>
<dbReference type="InterPro" id="IPR052715">
    <property type="entry name" value="RAYT_transposase"/>
</dbReference>
<evidence type="ECO:0000313" key="2">
    <source>
        <dbReference type="EMBL" id="KEO73123.1"/>
    </source>
</evidence>
<dbReference type="Gene3D" id="3.30.70.1290">
    <property type="entry name" value="Transposase IS200-like"/>
    <property type="match status" value="1"/>
</dbReference>
<evidence type="ECO:0000259" key="1">
    <source>
        <dbReference type="SMART" id="SM01321"/>
    </source>
</evidence>
<dbReference type="Pfam" id="PF01797">
    <property type="entry name" value="Y1_Tnp"/>
    <property type="match status" value="1"/>
</dbReference>
<proteinExistence type="predicted"/>
<dbReference type="eggNOG" id="COG1943">
    <property type="taxonomic scope" value="Bacteria"/>
</dbReference>
<dbReference type="RefSeq" id="WP_035076460.1">
    <property type="nucleotide sequence ID" value="NZ_JMIH01000023.1"/>
</dbReference>
<dbReference type="NCBIfam" id="NF047646">
    <property type="entry name" value="REP_Tyr_transpos"/>
    <property type="match status" value="1"/>
</dbReference>
<evidence type="ECO:0000313" key="3">
    <source>
        <dbReference type="Proteomes" id="UP000027821"/>
    </source>
</evidence>
<comment type="caution">
    <text evidence="2">The sequence shown here is derived from an EMBL/GenBank/DDBJ whole genome shotgun (WGS) entry which is preliminary data.</text>
</comment>
<dbReference type="Proteomes" id="UP000027821">
    <property type="component" value="Unassembled WGS sequence"/>
</dbReference>
<protein>
    <recommendedName>
        <fullName evidence="1">Transposase IS200-like domain-containing protein</fullName>
    </recommendedName>
</protein>
<dbReference type="InterPro" id="IPR002686">
    <property type="entry name" value="Transposase_17"/>
</dbReference>
<accession>A0A074KZW2</accession>
<dbReference type="InterPro" id="IPR036515">
    <property type="entry name" value="Transposase_17_sf"/>
</dbReference>
<reference evidence="2 3" key="1">
    <citation type="submission" date="2014-04" db="EMBL/GenBank/DDBJ databases">
        <title>Characterization and application of a salt tolerant electro-active bacterium.</title>
        <authorList>
            <person name="Yang L."/>
            <person name="Wei S."/>
            <person name="Tay Q.X.M."/>
        </authorList>
    </citation>
    <scope>NUCLEOTIDE SEQUENCE [LARGE SCALE GENOMIC DNA]</scope>
    <source>
        <strain evidence="2 3">LY1</strain>
    </source>
</reference>
<organism evidence="2 3">
    <name type="scientific">Anditalea andensis</name>
    <dbReference type="NCBI Taxonomy" id="1048983"/>
    <lineage>
        <taxon>Bacteria</taxon>
        <taxon>Pseudomonadati</taxon>
        <taxon>Bacteroidota</taxon>
        <taxon>Cytophagia</taxon>
        <taxon>Cytophagales</taxon>
        <taxon>Cytophagaceae</taxon>
        <taxon>Anditalea</taxon>
    </lineage>
</organism>
<dbReference type="AlphaFoldDB" id="A0A074KZW2"/>
<gene>
    <name evidence="2" type="ORF">EL17_16060</name>
</gene>
<dbReference type="GO" id="GO:0006313">
    <property type="term" value="P:DNA transposition"/>
    <property type="evidence" value="ECO:0007669"/>
    <property type="project" value="InterPro"/>
</dbReference>
<dbReference type="GO" id="GO:0043565">
    <property type="term" value="F:sequence-specific DNA binding"/>
    <property type="evidence" value="ECO:0007669"/>
    <property type="project" value="TreeGrafter"/>
</dbReference>
<name>A0A074KZW2_9BACT</name>